<gene>
    <name evidence="1" type="ORF">J2S34_000073</name>
</gene>
<evidence type="ECO:0000313" key="1">
    <source>
        <dbReference type="EMBL" id="MCP1997651.1"/>
    </source>
</evidence>
<organism evidence="1 2">
    <name type="scientific">Nitrobacter winogradskyi</name>
    <name type="common">Nitrobacter agilis</name>
    <dbReference type="NCBI Taxonomy" id="913"/>
    <lineage>
        <taxon>Bacteria</taxon>
        <taxon>Pseudomonadati</taxon>
        <taxon>Pseudomonadota</taxon>
        <taxon>Alphaproteobacteria</taxon>
        <taxon>Hyphomicrobiales</taxon>
        <taxon>Nitrobacteraceae</taxon>
        <taxon>Nitrobacter</taxon>
    </lineage>
</organism>
<protein>
    <submittedName>
        <fullName evidence="1">Uncharacterized protein</fullName>
    </submittedName>
</protein>
<proteinExistence type="predicted"/>
<reference evidence="1" key="1">
    <citation type="submission" date="2022-03" db="EMBL/GenBank/DDBJ databases">
        <title>Interactions between chemoautotrophic and heterotrophic bacteria.</title>
        <authorList>
            <person name="Santoro A."/>
        </authorList>
    </citation>
    <scope>NUCLEOTIDE SEQUENCE</scope>
    <source>
        <strain evidence="1">Nb-106</strain>
    </source>
</reference>
<dbReference type="Proteomes" id="UP001205486">
    <property type="component" value="Unassembled WGS sequence"/>
</dbReference>
<sequence>MNIDHGDNSCDGEESGFRRPALEAAAGAGAGDVELRPEPVVDDISDVDGPEGE</sequence>
<keyword evidence="2" id="KW-1185">Reference proteome</keyword>
<evidence type="ECO:0000313" key="2">
    <source>
        <dbReference type="Proteomes" id="UP001205486"/>
    </source>
</evidence>
<name>A0ACC6AED8_NITWI</name>
<comment type="caution">
    <text evidence="1">The sequence shown here is derived from an EMBL/GenBank/DDBJ whole genome shotgun (WGS) entry which is preliminary data.</text>
</comment>
<dbReference type="EMBL" id="JALJZS010000001">
    <property type="protein sequence ID" value="MCP1997651.1"/>
    <property type="molecule type" value="Genomic_DNA"/>
</dbReference>
<accession>A0ACC6AED8</accession>